<reference evidence="2 3" key="1">
    <citation type="submission" date="2024-10" db="EMBL/GenBank/DDBJ databases">
        <title>The Natural Products Discovery Center: Release of the First 8490 Sequenced Strains for Exploring Actinobacteria Biosynthetic Diversity.</title>
        <authorList>
            <person name="Kalkreuter E."/>
            <person name="Kautsar S.A."/>
            <person name="Yang D."/>
            <person name="Bader C.D."/>
            <person name="Teijaro C.N."/>
            <person name="Fluegel L."/>
            <person name="Davis C.M."/>
            <person name="Simpson J.R."/>
            <person name="Lauterbach L."/>
            <person name="Steele A.D."/>
            <person name="Gui C."/>
            <person name="Meng S."/>
            <person name="Li G."/>
            <person name="Viehrig K."/>
            <person name="Ye F."/>
            <person name="Su P."/>
            <person name="Kiefer A.F."/>
            <person name="Nichols A."/>
            <person name="Cepeda A.J."/>
            <person name="Yan W."/>
            <person name="Fan B."/>
            <person name="Jiang Y."/>
            <person name="Adhikari A."/>
            <person name="Zheng C.-J."/>
            <person name="Schuster L."/>
            <person name="Cowan T.M."/>
            <person name="Smanski M.J."/>
            <person name="Chevrette M.G."/>
            <person name="De Carvalho L.P.S."/>
            <person name="Shen B."/>
        </authorList>
    </citation>
    <scope>NUCLEOTIDE SEQUENCE [LARGE SCALE GENOMIC DNA]</scope>
    <source>
        <strain evidence="2 3">NPDC017990</strain>
    </source>
</reference>
<accession>A0ABW7R5S4</accession>
<dbReference type="RefSeq" id="WP_397718800.1">
    <property type="nucleotide sequence ID" value="NZ_JBIRGN010000014.1"/>
</dbReference>
<feature type="region of interest" description="Disordered" evidence="1">
    <location>
        <begin position="18"/>
        <end position="50"/>
    </location>
</feature>
<dbReference type="Proteomes" id="UP001610818">
    <property type="component" value="Unassembled WGS sequence"/>
</dbReference>
<evidence type="ECO:0008006" key="4">
    <source>
        <dbReference type="Google" id="ProtNLM"/>
    </source>
</evidence>
<name>A0ABW7R5S4_9ACTN</name>
<organism evidence="2 3">
    <name type="scientific">Streptomyces longisporoflavus</name>
    <dbReference type="NCBI Taxonomy" id="28044"/>
    <lineage>
        <taxon>Bacteria</taxon>
        <taxon>Bacillati</taxon>
        <taxon>Actinomycetota</taxon>
        <taxon>Actinomycetes</taxon>
        <taxon>Kitasatosporales</taxon>
        <taxon>Streptomycetaceae</taxon>
        <taxon>Streptomyces</taxon>
    </lineage>
</organism>
<dbReference type="EMBL" id="JBIRGQ010000014">
    <property type="protein sequence ID" value="MFH8551739.1"/>
    <property type="molecule type" value="Genomic_DNA"/>
</dbReference>
<evidence type="ECO:0000313" key="2">
    <source>
        <dbReference type="EMBL" id="MFH8551739.1"/>
    </source>
</evidence>
<keyword evidence="3" id="KW-1185">Reference proteome</keyword>
<evidence type="ECO:0000313" key="3">
    <source>
        <dbReference type="Proteomes" id="UP001610818"/>
    </source>
</evidence>
<gene>
    <name evidence="2" type="ORF">ACH4F9_42865</name>
</gene>
<evidence type="ECO:0000256" key="1">
    <source>
        <dbReference type="SAM" id="MobiDB-lite"/>
    </source>
</evidence>
<feature type="compositionally biased region" description="Low complexity" evidence="1">
    <location>
        <begin position="29"/>
        <end position="43"/>
    </location>
</feature>
<protein>
    <recommendedName>
        <fullName evidence="4">Secreted protein/lipoprotein</fullName>
    </recommendedName>
</protein>
<comment type="caution">
    <text evidence="2">The sequence shown here is derived from an EMBL/GenBank/DDBJ whole genome shotgun (WGS) entry which is preliminary data.</text>
</comment>
<sequence length="187" mass="20314">MTLLFALCATGALIACSSDSDADADKSSARPSKPTASKPSKSADPQAKDKKAVLEVYERMWEEQVKAYAKGSIDGTNLKDYATKDALGRVMGDLLGMKQDDTVTKGAPSHDTEVTSLDLRKEIPKARLSDCLDISEWKTVKRGSGEVQPLPSEQPSRFETTIDAQKWGKKWMITGFKPSADPCKPSS</sequence>
<proteinExistence type="predicted"/>